<dbReference type="Pfam" id="PF06032">
    <property type="entry name" value="S-Me-THD_N"/>
    <property type="match status" value="1"/>
</dbReference>
<evidence type="ECO:0000313" key="3">
    <source>
        <dbReference type="EMBL" id="SDX79680.1"/>
    </source>
</evidence>
<keyword evidence="4" id="KW-1185">Reference proteome</keyword>
<organism evidence="3 4">
    <name type="scientific">Acetomicrobium thermoterrenum DSM 13490</name>
    <dbReference type="NCBI Taxonomy" id="1120987"/>
    <lineage>
        <taxon>Bacteria</taxon>
        <taxon>Thermotogati</taxon>
        <taxon>Synergistota</taxon>
        <taxon>Synergistia</taxon>
        <taxon>Synergistales</taxon>
        <taxon>Acetomicrobiaceae</taxon>
        <taxon>Acetomicrobium</taxon>
    </lineage>
</organism>
<evidence type="ECO:0000259" key="2">
    <source>
        <dbReference type="Pfam" id="PF20906"/>
    </source>
</evidence>
<dbReference type="Pfam" id="PF20906">
    <property type="entry name" value="S-Me-THD_C"/>
    <property type="match status" value="1"/>
</dbReference>
<dbReference type="InterPro" id="IPR027479">
    <property type="entry name" value="S-Me-THD_N_sf"/>
</dbReference>
<dbReference type="InterPro" id="IPR048350">
    <property type="entry name" value="S-Me-THD-like_C"/>
</dbReference>
<name>A0A1H3EM54_9BACT</name>
<proteinExistence type="predicted"/>
<dbReference type="Proteomes" id="UP000199266">
    <property type="component" value="Unassembled WGS sequence"/>
</dbReference>
<gene>
    <name evidence="3" type="ORF">SAMN03080603_00663</name>
</gene>
<dbReference type="Gene3D" id="2.40.390.10">
    <property type="entry name" value="CV3147-like"/>
    <property type="match status" value="1"/>
</dbReference>
<dbReference type="SUPFAM" id="SSF160991">
    <property type="entry name" value="CV3147-like"/>
    <property type="match status" value="1"/>
</dbReference>
<reference evidence="4" key="1">
    <citation type="submission" date="2016-10" db="EMBL/GenBank/DDBJ databases">
        <authorList>
            <person name="Varghese N."/>
            <person name="Submissions S."/>
        </authorList>
    </citation>
    <scope>NUCLEOTIDE SEQUENCE [LARGE SCALE GENOMIC DNA]</scope>
    <source>
        <strain evidence="4">DSM 13490</strain>
    </source>
</reference>
<evidence type="ECO:0000313" key="4">
    <source>
        <dbReference type="Proteomes" id="UP000199266"/>
    </source>
</evidence>
<dbReference type="AlphaFoldDB" id="A0A1H3EM54"/>
<dbReference type="InterPro" id="IPR024071">
    <property type="entry name" value="S-Me-THD_C_sf"/>
</dbReference>
<evidence type="ECO:0008006" key="5">
    <source>
        <dbReference type="Google" id="ProtNLM"/>
    </source>
</evidence>
<dbReference type="Gene3D" id="3.40.1610.10">
    <property type="entry name" value="CV3147-like domain"/>
    <property type="match status" value="1"/>
</dbReference>
<dbReference type="EMBL" id="FNPD01000003">
    <property type="protein sequence ID" value="SDX79680.1"/>
    <property type="molecule type" value="Genomic_DNA"/>
</dbReference>
<sequence>MSNSDILITEDMVDAIALGGCLLGGGGGGSMAEGIKLAKAALKHGQVLLKDINTIDPESVVLTSSAVGAPSSSEAFVTDQDHQRTVELCQAVGVSGINAFITNECGGGSIFNGWVPAAILGLPLLDAPCNGRAHPTGLMGSMGLHRIKDYVSVQSAVGGNPKTGKHLEAVFKGTLDSASSLVRQCAVYAGGLVAVARNPVKASFVKDHGAPGAIKLALKLGEAMMKLKSSGPEAIASASMDILGGNVITASRVRDKKLVSEGGFDHGKIVLEDGHEITFWNEYMTLECNGKRISTFPDLIMTLDGESGVPATSAEVRKDQMVIVVSASAKNLILGEGMRCKELFEPIEKVIGKEIISYLTL</sequence>
<dbReference type="InterPro" id="IPR010318">
    <property type="entry name" value="S-Me-THD_N"/>
</dbReference>
<accession>A0A1H3EM54</accession>
<feature type="domain" description="S-Me-THD N-terminal" evidence="1">
    <location>
        <begin position="13"/>
        <end position="147"/>
    </location>
</feature>
<feature type="domain" description="S-Me-THD-like C-terminal" evidence="2">
    <location>
        <begin position="178"/>
        <end position="332"/>
    </location>
</feature>
<protein>
    <recommendedName>
        <fullName evidence="5">DUF917 family protein</fullName>
    </recommendedName>
</protein>
<evidence type="ECO:0000259" key="1">
    <source>
        <dbReference type="Pfam" id="PF06032"/>
    </source>
</evidence>
<dbReference type="RefSeq" id="WP_234945416.1">
    <property type="nucleotide sequence ID" value="NZ_FNPD01000003.1"/>
</dbReference>